<sequence length="368" mass="41768">MADLLGAMDSGMVAKLRRITPKVALVRAVILHEAQVKAASLPSIKDVYSTGKVTDPVVAAVQSQAFYAFMAVWTRLHHASRPKEAVIFTRLFAQLLGTDYDELMDILLSTVYTPRRDMTYDAFKDFDGFLARLERGSRLKRSKCVLLAASALIDVAMDLAAIGCAALAETWRSFAESMQLWADEFRDREYAEIRQKDRLKARRKLDMQVFDDFGPRWMERWLLEGLHEAPSPHDPTPPSPPVTRKYSTEPPRGMCPTRLYAWKRQRMLSRAEEGPSGPDDPIFQQAIKRFAKEYPEAWEVSLQPNGRKERVFTDAVVKFAKENPQAFGPGGAELLEAYYNSETYKQSGTSNWRWCNKTGLVSSTEAVW</sequence>
<gene>
    <name evidence="2" type="ORF">B0A48_00532</name>
</gene>
<reference evidence="3" key="1">
    <citation type="submission" date="2017-03" db="EMBL/GenBank/DDBJ databases">
        <title>Genomes of endolithic fungi from Antarctica.</title>
        <authorList>
            <person name="Coleine C."/>
            <person name="Masonjones S."/>
            <person name="Stajich J.E."/>
        </authorList>
    </citation>
    <scope>NUCLEOTIDE SEQUENCE [LARGE SCALE GENOMIC DNA]</scope>
    <source>
        <strain evidence="3">CCFEE 5527</strain>
    </source>
</reference>
<feature type="compositionally biased region" description="Pro residues" evidence="1">
    <location>
        <begin position="232"/>
        <end position="241"/>
    </location>
</feature>
<proteinExistence type="predicted"/>
<comment type="caution">
    <text evidence="2">The sequence shown here is derived from an EMBL/GenBank/DDBJ whole genome shotgun (WGS) entry which is preliminary data.</text>
</comment>
<evidence type="ECO:0000256" key="1">
    <source>
        <dbReference type="SAM" id="MobiDB-lite"/>
    </source>
</evidence>
<dbReference type="EMBL" id="NAJO01000001">
    <property type="protein sequence ID" value="OQO15150.1"/>
    <property type="molecule type" value="Genomic_DNA"/>
</dbReference>
<organism evidence="2 3">
    <name type="scientific">Cryoendolithus antarcticus</name>
    <dbReference type="NCBI Taxonomy" id="1507870"/>
    <lineage>
        <taxon>Eukaryota</taxon>
        <taxon>Fungi</taxon>
        <taxon>Dikarya</taxon>
        <taxon>Ascomycota</taxon>
        <taxon>Pezizomycotina</taxon>
        <taxon>Dothideomycetes</taxon>
        <taxon>Dothideomycetidae</taxon>
        <taxon>Cladosporiales</taxon>
        <taxon>Cladosporiaceae</taxon>
        <taxon>Cryoendolithus</taxon>
    </lineage>
</organism>
<feature type="region of interest" description="Disordered" evidence="1">
    <location>
        <begin position="228"/>
        <end position="250"/>
    </location>
</feature>
<evidence type="ECO:0000313" key="2">
    <source>
        <dbReference type="EMBL" id="OQO15150.1"/>
    </source>
</evidence>
<dbReference type="Proteomes" id="UP000192596">
    <property type="component" value="Unassembled WGS sequence"/>
</dbReference>
<accession>A0A1V8TUT2</accession>
<keyword evidence="3" id="KW-1185">Reference proteome</keyword>
<protein>
    <submittedName>
        <fullName evidence="2">Uncharacterized protein</fullName>
    </submittedName>
</protein>
<dbReference type="InParanoid" id="A0A1V8TUT2"/>
<evidence type="ECO:0000313" key="3">
    <source>
        <dbReference type="Proteomes" id="UP000192596"/>
    </source>
</evidence>
<name>A0A1V8TUT2_9PEZI</name>
<dbReference type="AlphaFoldDB" id="A0A1V8TUT2"/>